<evidence type="ECO:0000313" key="1">
    <source>
        <dbReference type="EMBL" id="CRK89140.1"/>
    </source>
</evidence>
<evidence type="ECO:0000313" key="2">
    <source>
        <dbReference type="Proteomes" id="UP000183832"/>
    </source>
</evidence>
<dbReference type="AlphaFoldDB" id="A0A1J1HP16"/>
<name>A0A1J1HP16_9DIPT</name>
<protein>
    <submittedName>
        <fullName evidence="1">CLUMA_CG002901, isoform A</fullName>
    </submittedName>
</protein>
<proteinExistence type="predicted"/>
<accession>A0A1J1HP16</accession>
<dbReference type="Proteomes" id="UP000183832">
    <property type="component" value="Unassembled WGS sequence"/>
</dbReference>
<gene>
    <name evidence="1" type="ORF">CLUMA_CG002901</name>
</gene>
<reference evidence="1" key="1">
    <citation type="submission" date="2015-04" db="EMBL/GenBank/DDBJ databases">
        <authorList>
            <person name="Syromyatnikov M.Y."/>
            <person name="Popov V.N."/>
        </authorList>
    </citation>
    <scope>NUCLEOTIDE SEQUENCE [LARGE SCALE GENOMIC DNA]</scope>
</reference>
<sequence length="102" mass="11806">MNFNKNITNASYTLQNDGIHSTSISITIETFYEAVKGRITGSINFPENDSDREYKRQYFKTSLDYERLLKGVFGNSLIEKVARQILETTNLTIPLKKDRRSH</sequence>
<dbReference type="OrthoDB" id="8186735at2759"/>
<keyword evidence="2" id="KW-1185">Reference proteome</keyword>
<dbReference type="EMBL" id="CVRI01000011">
    <property type="protein sequence ID" value="CRK89140.1"/>
    <property type="molecule type" value="Genomic_DNA"/>
</dbReference>
<organism evidence="1 2">
    <name type="scientific">Clunio marinus</name>
    <dbReference type="NCBI Taxonomy" id="568069"/>
    <lineage>
        <taxon>Eukaryota</taxon>
        <taxon>Metazoa</taxon>
        <taxon>Ecdysozoa</taxon>
        <taxon>Arthropoda</taxon>
        <taxon>Hexapoda</taxon>
        <taxon>Insecta</taxon>
        <taxon>Pterygota</taxon>
        <taxon>Neoptera</taxon>
        <taxon>Endopterygota</taxon>
        <taxon>Diptera</taxon>
        <taxon>Nematocera</taxon>
        <taxon>Chironomoidea</taxon>
        <taxon>Chironomidae</taxon>
        <taxon>Clunio</taxon>
    </lineage>
</organism>